<evidence type="ECO:0000313" key="2">
    <source>
        <dbReference type="Proteomes" id="UP000257014"/>
    </source>
</evidence>
<name>A0A3E0K5C1_9BACI</name>
<proteinExistence type="predicted"/>
<dbReference type="AlphaFoldDB" id="A0A3E0K5C1"/>
<sequence>MEIFAAGCGLSAGFLGRRQPFNAVPAAGDMFLVKSFPGIGPFFRTVIRRFQCFSDFLGSPGILPGFLFPKEMPDLEKLRSGIKIRKDTRSRRKICIDERSVC</sequence>
<comment type="caution">
    <text evidence="1">The sequence shown here is derived from an EMBL/GenBank/DDBJ whole genome shotgun (WGS) entry which is preliminary data.</text>
</comment>
<protein>
    <submittedName>
        <fullName evidence="1">Uncharacterized protein</fullName>
    </submittedName>
</protein>
<evidence type="ECO:0000313" key="1">
    <source>
        <dbReference type="EMBL" id="REJ28939.1"/>
    </source>
</evidence>
<dbReference type="EMBL" id="QEWE01000015">
    <property type="protein sequence ID" value="REJ28939.1"/>
    <property type="molecule type" value="Genomic_DNA"/>
</dbReference>
<organism evidence="1 2">
    <name type="scientific">Caldibacillus debilis</name>
    <dbReference type="NCBI Taxonomy" id="301148"/>
    <lineage>
        <taxon>Bacteria</taxon>
        <taxon>Bacillati</taxon>
        <taxon>Bacillota</taxon>
        <taxon>Bacilli</taxon>
        <taxon>Bacillales</taxon>
        <taxon>Bacillaceae</taxon>
        <taxon>Caldibacillus</taxon>
    </lineage>
</organism>
<dbReference type="Proteomes" id="UP000257014">
    <property type="component" value="Unassembled WGS sequence"/>
</dbReference>
<reference evidence="1 2" key="1">
    <citation type="submission" date="2018-03" db="EMBL/GenBank/DDBJ databases">
        <authorList>
            <person name="Keele B.F."/>
        </authorList>
    </citation>
    <scope>NUCLEOTIDE SEQUENCE [LARGE SCALE GENOMIC DNA]</scope>
    <source>
        <strain evidence="1">ZCTH4_d</strain>
    </source>
</reference>
<gene>
    <name evidence="1" type="ORF">C6P37_06710</name>
</gene>
<accession>A0A3E0K5C1</accession>